<name>A0A4R8MM46_9BACT</name>
<dbReference type="AlphaFoldDB" id="A0A4R8MM46"/>
<dbReference type="Proteomes" id="UP000295066">
    <property type="component" value="Unassembled WGS sequence"/>
</dbReference>
<evidence type="ECO:0000313" key="2">
    <source>
        <dbReference type="Proteomes" id="UP000295066"/>
    </source>
</evidence>
<accession>A0A4R8MM46</accession>
<protein>
    <submittedName>
        <fullName evidence="1">Uncharacterized protein</fullName>
    </submittedName>
</protein>
<keyword evidence="2" id="KW-1185">Reference proteome</keyword>
<dbReference type="RefSeq" id="WP_133955604.1">
    <property type="nucleotide sequence ID" value="NZ_SORI01000001.1"/>
</dbReference>
<organism evidence="1 2">
    <name type="scientific">Aminivibrio pyruvatiphilus</name>
    <dbReference type="NCBI Taxonomy" id="1005740"/>
    <lineage>
        <taxon>Bacteria</taxon>
        <taxon>Thermotogati</taxon>
        <taxon>Synergistota</taxon>
        <taxon>Synergistia</taxon>
        <taxon>Synergistales</taxon>
        <taxon>Aminobacteriaceae</taxon>
        <taxon>Aminivibrio</taxon>
    </lineage>
</organism>
<comment type="caution">
    <text evidence="1">The sequence shown here is derived from an EMBL/GenBank/DDBJ whole genome shotgun (WGS) entry which is preliminary data.</text>
</comment>
<evidence type="ECO:0000313" key="1">
    <source>
        <dbReference type="EMBL" id="TDY65156.1"/>
    </source>
</evidence>
<dbReference type="EMBL" id="SORI01000001">
    <property type="protein sequence ID" value="TDY65156.1"/>
    <property type="molecule type" value="Genomic_DNA"/>
</dbReference>
<gene>
    <name evidence="1" type="ORF">C8D99_101307</name>
</gene>
<reference evidence="1 2" key="1">
    <citation type="submission" date="2019-03" db="EMBL/GenBank/DDBJ databases">
        <title>Genomic Encyclopedia of Type Strains, Phase IV (KMG-IV): sequencing the most valuable type-strain genomes for metagenomic binning, comparative biology and taxonomic classification.</title>
        <authorList>
            <person name="Goeker M."/>
        </authorList>
    </citation>
    <scope>NUCLEOTIDE SEQUENCE [LARGE SCALE GENOMIC DNA]</scope>
    <source>
        <strain evidence="1 2">DSM 25964</strain>
    </source>
</reference>
<proteinExistence type="predicted"/>
<dbReference type="OrthoDB" id="5658at2"/>
<sequence>MTDISDLGLVSDLWEYWGFSPWNSDGMKGVCRRVTFVKSALIGEVCRYYADDYIIWSHHGKADRQRILKSCRPQPDLMTQRYLFVEGAESAEKCSIRSFLFGFRGYAEVHTFTPGGRFEKRVKDLAPLVDKALELLRSRKSESGGGVLEK</sequence>